<dbReference type="InParanoid" id="C5LX08"/>
<dbReference type="GeneID" id="9062797"/>
<dbReference type="AlphaFoldDB" id="C5LX08"/>
<sequence>MNLQGGVIEQLLLSSKSRRKSALKKVPCVPYMAGNGSNSSNSGTVRLGKTGVEYVDDCF</sequence>
<keyword evidence="2" id="KW-1185">Reference proteome</keyword>
<dbReference type="RefSeq" id="XP_002766069.1">
    <property type="nucleotide sequence ID" value="XM_002766023.1"/>
</dbReference>
<name>C5LX08_PERM5</name>
<organism evidence="2">
    <name type="scientific">Perkinsus marinus (strain ATCC 50983 / TXsc)</name>
    <dbReference type="NCBI Taxonomy" id="423536"/>
    <lineage>
        <taxon>Eukaryota</taxon>
        <taxon>Sar</taxon>
        <taxon>Alveolata</taxon>
        <taxon>Perkinsozoa</taxon>
        <taxon>Perkinsea</taxon>
        <taxon>Perkinsida</taxon>
        <taxon>Perkinsidae</taxon>
        <taxon>Perkinsus</taxon>
    </lineage>
</organism>
<evidence type="ECO:0000313" key="2">
    <source>
        <dbReference type="Proteomes" id="UP000007800"/>
    </source>
</evidence>
<protein>
    <submittedName>
        <fullName evidence="1">Uncharacterized protein</fullName>
    </submittedName>
</protein>
<accession>C5LX08</accession>
<dbReference type="Proteomes" id="UP000007800">
    <property type="component" value="Unassembled WGS sequence"/>
</dbReference>
<dbReference type="EMBL" id="GG686286">
    <property type="protein sequence ID" value="EEQ98786.1"/>
    <property type="molecule type" value="Genomic_DNA"/>
</dbReference>
<proteinExistence type="predicted"/>
<reference evidence="1 2" key="1">
    <citation type="submission" date="2008-07" db="EMBL/GenBank/DDBJ databases">
        <authorList>
            <person name="El-Sayed N."/>
            <person name="Caler E."/>
            <person name="Inman J."/>
            <person name="Amedeo P."/>
            <person name="Hass B."/>
            <person name="Wortman J."/>
        </authorList>
    </citation>
    <scope>NUCLEOTIDE SEQUENCE [LARGE SCALE GENOMIC DNA]</scope>
    <source>
        <strain evidence="2">ATCC 50983 / TXsc</strain>
    </source>
</reference>
<gene>
    <name evidence="1" type="ORF">Pmar_PMAR027271</name>
</gene>
<evidence type="ECO:0000313" key="1">
    <source>
        <dbReference type="EMBL" id="EEQ98786.1"/>
    </source>
</evidence>